<evidence type="ECO:0000313" key="2">
    <source>
        <dbReference type="Proteomes" id="UP000554235"/>
    </source>
</evidence>
<organism evidence="1 2">
    <name type="scientific">Fusarium albosuccineum</name>
    <dbReference type="NCBI Taxonomy" id="1237068"/>
    <lineage>
        <taxon>Eukaryota</taxon>
        <taxon>Fungi</taxon>
        <taxon>Dikarya</taxon>
        <taxon>Ascomycota</taxon>
        <taxon>Pezizomycotina</taxon>
        <taxon>Sordariomycetes</taxon>
        <taxon>Hypocreomycetidae</taxon>
        <taxon>Hypocreales</taxon>
        <taxon>Nectriaceae</taxon>
        <taxon>Fusarium</taxon>
        <taxon>Fusarium decemcellulare species complex</taxon>
    </lineage>
</organism>
<evidence type="ECO:0000313" key="1">
    <source>
        <dbReference type="EMBL" id="KAF4459779.1"/>
    </source>
</evidence>
<evidence type="ECO:0008006" key="3">
    <source>
        <dbReference type="Google" id="ProtNLM"/>
    </source>
</evidence>
<dbReference type="CDD" id="cd09917">
    <property type="entry name" value="F-box_SF"/>
    <property type="match status" value="1"/>
</dbReference>
<dbReference type="EMBL" id="JAADYS010002089">
    <property type="protein sequence ID" value="KAF4459779.1"/>
    <property type="molecule type" value="Genomic_DNA"/>
</dbReference>
<comment type="caution">
    <text evidence="1">The sequence shown here is derived from an EMBL/GenBank/DDBJ whole genome shotgun (WGS) entry which is preliminary data.</text>
</comment>
<reference evidence="1 2" key="1">
    <citation type="submission" date="2020-01" db="EMBL/GenBank/DDBJ databases">
        <title>Identification and distribution of gene clusters putatively required for synthesis of sphingolipid metabolism inhibitors in phylogenetically diverse species of the filamentous fungus Fusarium.</title>
        <authorList>
            <person name="Kim H.-S."/>
            <person name="Busman M."/>
            <person name="Brown D.W."/>
            <person name="Divon H."/>
            <person name="Uhlig S."/>
            <person name="Proctor R.H."/>
        </authorList>
    </citation>
    <scope>NUCLEOTIDE SEQUENCE [LARGE SCALE GENOMIC DNA]</scope>
    <source>
        <strain evidence="1 2">NRRL 20459</strain>
    </source>
</reference>
<protein>
    <recommendedName>
        <fullName evidence="3">F-box domain-containing protein</fullName>
    </recommendedName>
</protein>
<dbReference type="OrthoDB" id="4192220at2759"/>
<name>A0A8H4P271_9HYPO</name>
<dbReference type="Proteomes" id="UP000554235">
    <property type="component" value="Unassembled WGS sequence"/>
</dbReference>
<accession>A0A8H4P271</accession>
<proteinExistence type="predicted"/>
<sequence length="442" mass="51018">MDNIPFVVLQTIFLHLKRDAKRSHNDLLACSLVDKSWHYAAIPYLYAIIALNMDQAERFMRCFNVEKYAKFVLSLTIRIESGKPALFRGREVHDLTLPAIVDDRLIWLVLIMKEMTSLVFFSLYTQPLSHLLPRREIIHGFLHVLPMTLAGLELDVWNVEDLEDIQKPGRPHLCDTIHMVLHRLEYVRLRMAHMCSAMLGVHDGYHHHLDTTKTDTLGPVPLLKLRAMIINCGFLNHDLIRRCSHWPKARMVSTLSYTAENTAWTSLTKAMEQVVERGRPREQYRLQGQKMKKEKKPLWSHPPWLRDPDDVKITITTPVPSGPFDKGIWTTYIRADMVKKESWAIPQCDTDPEGPFSRAIRLPAGDERMVTEATGETLIEGEAENWCDMLNGARLPAEILDLPPRFDSRMSAVAQMCGERSWPQYQTTRTYRQQHPEASSPH</sequence>
<gene>
    <name evidence="1" type="ORF">FALBO_13453</name>
</gene>
<dbReference type="AlphaFoldDB" id="A0A8H4P271"/>
<keyword evidence="2" id="KW-1185">Reference proteome</keyword>